<accession>A0A0E9RZK7</accession>
<name>A0A0E9RZK7_ANGAN</name>
<protein>
    <submittedName>
        <fullName evidence="1">Uncharacterized protein</fullName>
    </submittedName>
</protein>
<sequence>MSVLSQESLCMLHKEKSNLLCQNNWEDGWVLPTRKMTGYLPRGCKG</sequence>
<evidence type="ECO:0000313" key="1">
    <source>
        <dbReference type="EMBL" id="JAH34511.1"/>
    </source>
</evidence>
<reference evidence="1" key="1">
    <citation type="submission" date="2014-11" db="EMBL/GenBank/DDBJ databases">
        <authorList>
            <person name="Amaro Gonzalez C."/>
        </authorList>
    </citation>
    <scope>NUCLEOTIDE SEQUENCE</scope>
</reference>
<organism evidence="1">
    <name type="scientific">Anguilla anguilla</name>
    <name type="common">European freshwater eel</name>
    <name type="synonym">Muraena anguilla</name>
    <dbReference type="NCBI Taxonomy" id="7936"/>
    <lineage>
        <taxon>Eukaryota</taxon>
        <taxon>Metazoa</taxon>
        <taxon>Chordata</taxon>
        <taxon>Craniata</taxon>
        <taxon>Vertebrata</taxon>
        <taxon>Euteleostomi</taxon>
        <taxon>Actinopterygii</taxon>
        <taxon>Neopterygii</taxon>
        <taxon>Teleostei</taxon>
        <taxon>Anguilliformes</taxon>
        <taxon>Anguillidae</taxon>
        <taxon>Anguilla</taxon>
    </lineage>
</organism>
<dbReference type="AlphaFoldDB" id="A0A0E9RZK7"/>
<reference evidence="1" key="2">
    <citation type="journal article" date="2015" name="Fish Shellfish Immunol.">
        <title>Early steps in the European eel (Anguilla anguilla)-Vibrio vulnificus interaction in the gills: Role of the RtxA13 toxin.</title>
        <authorList>
            <person name="Callol A."/>
            <person name="Pajuelo D."/>
            <person name="Ebbesson L."/>
            <person name="Teles M."/>
            <person name="MacKenzie S."/>
            <person name="Amaro C."/>
        </authorList>
    </citation>
    <scope>NUCLEOTIDE SEQUENCE</scope>
</reference>
<proteinExistence type="predicted"/>
<dbReference type="EMBL" id="GBXM01074066">
    <property type="protein sequence ID" value="JAH34511.1"/>
    <property type="molecule type" value="Transcribed_RNA"/>
</dbReference>